<keyword evidence="12 17" id="KW-0496">Mitochondrion</keyword>
<keyword evidence="11 17" id="KW-0411">Iron-sulfur</keyword>
<keyword evidence="10 17" id="KW-0408">Iron</keyword>
<organism evidence="20 21">
    <name type="scientific">Epichloe bromicola</name>
    <dbReference type="NCBI Taxonomy" id="79588"/>
    <lineage>
        <taxon>Eukaryota</taxon>
        <taxon>Fungi</taxon>
        <taxon>Dikarya</taxon>
        <taxon>Ascomycota</taxon>
        <taxon>Pezizomycotina</taxon>
        <taxon>Sordariomycetes</taxon>
        <taxon>Hypocreomycetidae</taxon>
        <taxon>Hypocreales</taxon>
        <taxon>Clavicipitaceae</taxon>
        <taxon>Epichloe</taxon>
    </lineage>
</organism>
<dbReference type="SUPFAM" id="SSF52016">
    <property type="entry name" value="LeuD/IlvD-like"/>
    <property type="match status" value="1"/>
</dbReference>
<dbReference type="Pfam" id="PF00330">
    <property type="entry name" value="Aconitase"/>
    <property type="match status" value="1"/>
</dbReference>
<evidence type="ECO:0000313" key="20">
    <source>
        <dbReference type="EMBL" id="GAB0136961.1"/>
    </source>
</evidence>
<dbReference type="CDD" id="cd01674">
    <property type="entry name" value="Homoaconitase_Swivel"/>
    <property type="match status" value="1"/>
</dbReference>
<dbReference type="EMBL" id="BAAFGZ010000235">
    <property type="protein sequence ID" value="GAB0136961.1"/>
    <property type="molecule type" value="Genomic_DNA"/>
</dbReference>
<evidence type="ECO:0000256" key="13">
    <source>
        <dbReference type="ARBA" id="ARBA00023154"/>
    </source>
</evidence>
<dbReference type="InterPro" id="IPR050067">
    <property type="entry name" value="IPM_dehydratase_rel_enz"/>
</dbReference>
<dbReference type="InterPro" id="IPR000573">
    <property type="entry name" value="AconitaseA/IPMdHydase_ssu_swvl"/>
</dbReference>
<keyword evidence="8 17" id="KW-0479">Metal-binding</keyword>
<comment type="function">
    <text evidence="1 17">Catalyzes the reversible hydration of cis-homoaconitate to (2R,3S)-homoisocitrate, a step in the alpha-aminoadipate pathway for lysine biosynthesis.</text>
</comment>
<dbReference type="InterPro" id="IPR018136">
    <property type="entry name" value="Aconitase_4Fe-4S_BS"/>
</dbReference>
<feature type="domain" description="Aconitase A/isopropylmalate dehydratase small subunit swivel" evidence="19">
    <location>
        <begin position="599"/>
        <end position="716"/>
    </location>
</feature>
<evidence type="ECO:0000256" key="15">
    <source>
        <dbReference type="ARBA" id="ARBA00029338"/>
    </source>
</evidence>
<keyword evidence="9 17" id="KW-0809">Transit peptide</keyword>
<evidence type="ECO:0000256" key="8">
    <source>
        <dbReference type="ARBA" id="ARBA00022723"/>
    </source>
</evidence>
<dbReference type="PROSITE" id="PS01244">
    <property type="entry name" value="ACONITASE_2"/>
    <property type="match status" value="1"/>
</dbReference>
<dbReference type="InterPro" id="IPR001030">
    <property type="entry name" value="Acoase/IPM_deHydtase_lsu_aba"/>
</dbReference>
<evidence type="ECO:0000256" key="1">
    <source>
        <dbReference type="ARBA" id="ARBA00003422"/>
    </source>
</evidence>
<evidence type="ECO:0000256" key="10">
    <source>
        <dbReference type="ARBA" id="ARBA00023004"/>
    </source>
</evidence>
<dbReference type="Pfam" id="PF00694">
    <property type="entry name" value="Aconitase_C"/>
    <property type="match status" value="1"/>
</dbReference>
<dbReference type="PANTHER" id="PTHR43822">
    <property type="entry name" value="HOMOACONITASE, MITOCHONDRIAL-RELATED"/>
    <property type="match status" value="1"/>
</dbReference>
<evidence type="ECO:0000259" key="18">
    <source>
        <dbReference type="Pfam" id="PF00330"/>
    </source>
</evidence>
<evidence type="ECO:0000256" key="2">
    <source>
        <dbReference type="ARBA" id="ARBA00004173"/>
    </source>
</evidence>
<evidence type="ECO:0000259" key="19">
    <source>
        <dbReference type="Pfam" id="PF00694"/>
    </source>
</evidence>
<comment type="pathway">
    <text evidence="3 17">Amino-acid biosynthesis; L-lysine biosynthesis via AAA pathway; L-alpha-aminoadipate from 2-oxoglutarate: step 3/5.</text>
</comment>
<evidence type="ECO:0000256" key="3">
    <source>
        <dbReference type="ARBA" id="ARBA00005106"/>
    </source>
</evidence>
<dbReference type="Proteomes" id="UP001562357">
    <property type="component" value="Unassembled WGS sequence"/>
</dbReference>
<evidence type="ECO:0000256" key="7">
    <source>
        <dbReference type="ARBA" id="ARBA00022605"/>
    </source>
</evidence>
<dbReference type="EC" id="4.2.1.36" evidence="5 17"/>
<feature type="domain" description="Aconitase/3-isopropylmalate dehydratase large subunit alpha/beta/alpha" evidence="18">
    <location>
        <begin position="87"/>
        <end position="522"/>
    </location>
</feature>
<dbReference type="Gene3D" id="3.20.19.10">
    <property type="entry name" value="Aconitase, domain 4"/>
    <property type="match status" value="1"/>
</dbReference>
<dbReference type="InterPro" id="IPR039386">
    <property type="entry name" value="Homoaconitase_swivel"/>
</dbReference>
<dbReference type="SUPFAM" id="SSF53732">
    <property type="entry name" value="Aconitase iron-sulfur domain"/>
    <property type="match status" value="1"/>
</dbReference>
<evidence type="ECO:0000256" key="11">
    <source>
        <dbReference type="ARBA" id="ARBA00023014"/>
    </source>
</evidence>
<evidence type="ECO:0000256" key="12">
    <source>
        <dbReference type="ARBA" id="ARBA00023128"/>
    </source>
</evidence>
<dbReference type="Gene3D" id="3.30.499.10">
    <property type="entry name" value="Aconitase, domain 3"/>
    <property type="match status" value="2"/>
</dbReference>
<dbReference type="NCBIfam" id="TIGR00139">
    <property type="entry name" value="h_aconitase"/>
    <property type="match status" value="1"/>
</dbReference>
<keyword evidence="21" id="KW-1185">Reference proteome</keyword>
<dbReference type="InterPro" id="IPR015931">
    <property type="entry name" value="Acnase/IPM_dHydase_lsu_aba_1/3"/>
</dbReference>
<dbReference type="InterPro" id="IPR015928">
    <property type="entry name" value="Aconitase/3IPM_dehydase_swvl"/>
</dbReference>
<comment type="catalytic activity">
    <reaction evidence="15 17">
        <text>(2R,3S)-homoisocitrate = cis-homoaconitate + H2O</text>
        <dbReference type="Rhea" id="RHEA:15485"/>
        <dbReference type="ChEBI" id="CHEBI:15377"/>
        <dbReference type="ChEBI" id="CHEBI:15404"/>
        <dbReference type="ChEBI" id="CHEBI:58174"/>
        <dbReference type="EC" id="4.2.1.36"/>
    </reaction>
</comment>
<comment type="similarity">
    <text evidence="4 17">Belongs to the aconitase/IPM isomerase family.</text>
</comment>
<protein>
    <recommendedName>
        <fullName evidence="6 17">Homoaconitase, mitochondrial</fullName>
        <ecNumber evidence="5 17">4.2.1.36</ecNumber>
    </recommendedName>
    <alternativeName>
        <fullName evidence="16 17">Homoaconitate hydratase</fullName>
    </alternativeName>
</protein>
<reference evidence="21" key="1">
    <citation type="submission" date="2024-06" db="EMBL/GenBank/DDBJ databases">
        <title>Draft Genome Sequences of Epichloe bromicola Strains Isolated from Elymus ciliaris.</title>
        <authorList>
            <consortium name="Epichloe bromicola genome sequencing consortium"/>
            <person name="Miura A."/>
            <person name="Imano S."/>
            <person name="Ashida A."/>
            <person name="Sato I."/>
            <person name="Chiba S."/>
            <person name="Tanaka A."/>
            <person name="Camagna M."/>
            <person name="Takemoto D."/>
        </authorList>
    </citation>
    <scope>NUCLEOTIDE SEQUENCE [LARGE SCALE GENOMIC DNA]</scope>
    <source>
        <strain evidence="21">DP</strain>
    </source>
</reference>
<proteinExistence type="inferred from homology"/>
<dbReference type="InterPro" id="IPR036008">
    <property type="entry name" value="Aconitase_4Fe-4S_dom"/>
</dbReference>
<accession>A0ABQ0CU72</accession>
<keyword evidence="14 17" id="KW-0456">Lyase</keyword>
<dbReference type="InterPro" id="IPR004418">
    <property type="entry name" value="Homoaconitase_mito"/>
</dbReference>
<dbReference type="PANTHER" id="PTHR43822:SF2">
    <property type="entry name" value="HOMOACONITASE, MITOCHONDRIAL"/>
    <property type="match status" value="1"/>
</dbReference>
<dbReference type="PRINTS" id="PR00415">
    <property type="entry name" value="ACONITASE"/>
</dbReference>
<comment type="caution">
    <text evidence="20">The sequence shown here is derived from an EMBL/GenBank/DDBJ whole genome shotgun (WGS) entry which is preliminary data.</text>
</comment>
<keyword evidence="7 17" id="KW-0028">Amino-acid biosynthesis</keyword>
<name>A0ABQ0CU72_9HYPO</name>
<gene>
    <name evidence="20" type="primary">g5245</name>
    <name evidence="20" type="ORF">EsDP_00005245</name>
</gene>
<sequence>MALRIVPQFRRRAVARNALFCYSQTSRSVVGRPRSLYTALSQLRAYNTTSFRRQLSDAFPSQLENASNASFMSSEKPVANPQTITEKIVQRYAVGLAPGKKVKQGDFVTLRPACVMTHDNGWPVAKKFMEIGASKIHDSRQVVMTLDHDVSNESESNLTKYRLLEEFAHKHGCFFSGKGQGIGHQRVIEEGFAWPGAVTVASDSHSNMYGGVGSLGTPVVRTDAASIWATGTTWWQVPPVIKVNLTGVLPTGVSGKDIIVALCGLFNKDEALNHCIEFAGSEQTLASIPVDDRLCVSNMTTEWGALSGLFPVDDVLISWYRAKASIAAMLNSSTKERINHERIDQLLENRLTADLGAVYAKELYLNLSTLSPMVAGPNSVRMITPVTKLEAEGIAVDKCFLISCTNARASDISRAAMVFLEAGVDGKPAKLAPGVKFYLAAASLAEQRFAEEAGDWQILLDAGAQPLVSGCGPCIGLGPGILEDGETCISSSNRNFQGRMGSTAALAYLASPEVVAASAIKGKIAGPGWYRKPEGVEKVIIGEGSGDHIVDQTRSFENAFDKLINDVEGVIAAAEGAEGVEDAAEKQSQPTALNEETLTEILPGFPDRVEGEIIFCDNDNINTDGIYPGKYTYQDDITREKMAGICMENYDVKFQTTAKMGDILVSGFNFGCGSSREQAATAILAKQIPLVIAGSFSNIFSRNSINNALMSIEMPDLVRHLRETFKDDSSKPLTRRTGWKLLWDVRRSKVVVTKRDGSIWEQKVGEVPPNVQEIAKAGLEQWVKEKIQA</sequence>
<comment type="subcellular location">
    <subcellularLocation>
        <location evidence="2 17">Mitochondrion</location>
    </subcellularLocation>
</comment>
<evidence type="ECO:0000256" key="16">
    <source>
        <dbReference type="ARBA" id="ARBA00032706"/>
    </source>
</evidence>
<keyword evidence="13 17" id="KW-0457">Lysine biosynthesis</keyword>
<evidence type="ECO:0000256" key="5">
    <source>
        <dbReference type="ARBA" id="ARBA00012022"/>
    </source>
</evidence>
<evidence type="ECO:0000256" key="9">
    <source>
        <dbReference type="ARBA" id="ARBA00022946"/>
    </source>
</evidence>
<evidence type="ECO:0000256" key="14">
    <source>
        <dbReference type="ARBA" id="ARBA00023239"/>
    </source>
</evidence>
<evidence type="ECO:0000256" key="17">
    <source>
        <dbReference type="RuleBase" id="RU362038"/>
    </source>
</evidence>
<dbReference type="PROSITE" id="PS00450">
    <property type="entry name" value="ACONITASE_1"/>
    <property type="match status" value="1"/>
</dbReference>
<evidence type="ECO:0000256" key="6">
    <source>
        <dbReference type="ARBA" id="ARBA00021560"/>
    </source>
</evidence>
<evidence type="ECO:0000313" key="21">
    <source>
        <dbReference type="Proteomes" id="UP001562357"/>
    </source>
</evidence>
<evidence type="ECO:0000256" key="4">
    <source>
        <dbReference type="ARBA" id="ARBA00007185"/>
    </source>
</evidence>
<comment type="cofactor">
    <cofactor evidence="17">
        <name>[4Fe-4S] cluster</name>
        <dbReference type="ChEBI" id="CHEBI:49883"/>
    </cofactor>
    <text evidence="17">Binds 1 [4Fe-4S] cluster per subunit.</text>
</comment>